<feature type="transmembrane region" description="Helical" evidence="1">
    <location>
        <begin position="12"/>
        <end position="29"/>
    </location>
</feature>
<gene>
    <name evidence="2" type="ORF">PanWU01x14_359750</name>
</gene>
<dbReference type="Proteomes" id="UP000237105">
    <property type="component" value="Unassembled WGS sequence"/>
</dbReference>
<organism evidence="2 3">
    <name type="scientific">Parasponia andersonii</name>
    <name type="common">Sponia andersonii</name>
    <dbReference type="NCBI Taxonomy" id="3476"/>
    <lineage>
        <taxon>Eukaryota</taxon>
        <taxon>Viridiplantae</taxon>
        <taxon>Streptophyta</taxon>
        <taxon>Embryophyta</taxon>
        <taxon>Tracheophyta</taxon>
        <taxon>Spermatophyta</taxon>
        <taxon>Magnoliopsida</taxon>
        <taxon>eudicotyledons</taxon>
        <taxon>Gunneridae</taxon>
        <taxon>Pentapetalae</taxon>
        <taxon>rosids</taxon>
        <taxon>fabids</taxon>
        <taxon>Rosales</taxon>
        <taxon>Cannabaceae</taxon>
        <taxon>Parasponia</taxon>
    </lineage>
</organism>
<protein>
    <submittedName>
        <fullName evidence="2">Uncharacterized protein</fullName>
    </submittedName>
</protein>
<keyword evidence="1" id="KW-1133">Transmembrane helix</keyword>
<keyword evidence="1" id="KW-0812">Transmembrane</keyword>
<evidence type="ECO:0000313" key="3">
    <source>
        <dbReference type="Proteomes" id="UP000237105"/>
    </source>
</evidence>
<comment type="caution">
    <text evidence="2">The sequence shown here is derived from an EMBL/GenBank/DDBJ whole genome shotgun (WGS) entry which is preliminary data.</text>
</comment>
<dbReference type="EMBL" id="JXTB01000798">
    <property type="protein sequence ID" value="PON32606.1"/>
    <property type="molecule type" value="Genomic_DNA"/>
</dbReference>
<accession>A0A2P5A7S9</accession>
<evidence type="ECO:0000313" key="2">
    <source>
        <dbReference type="EMBL" id="PON32606.1"/>
    </source>
</evidence>
<feature type="non-terminal residue" evidence="2">
    <location>
        <position position="1"/>
    </location>
</feature>
<reference evidence="3" key="1">
    <citation type="submission" date="2016-06" db="EMBL/GenBank/DDBJ databases">
        <title>Parallel loss of symbiosis genes in relatives of nitrogen-fixing non-legume Parasponia.</title>
        <authorList>
            <person name="Van Velzen R."/>
            <person name="Holmer R."/>
            <person name="Bu F."/>
            <person name="Rutten L."/>
            <person name="Van Zeijl A."/>
            <person name="Liu W."/>
            <person name="Santuari L."/>
            <person name="Cao Q."/>
            <person name="Sharma T."/>
            <person name="Shen D."/>
            <person name="Roswanjaya Y."/>
            <person name="Wardhani T."/>
            <person name="Kalhor M.S."/>
            <person name="Jansen J."/>
            <person name="Van den Hoogen J."/>
            <person name="Gungor B."/>
            <person name="Hartog M."/>
            <person name="Hontelez J."/>
            <person name="Verver J."/>
            <person name="Yang W.-C."/>
            <person name="Schijlen E."/>
            <person name="Repin R."/>
            <person name="Schilthuizen M."/>
            <person name="Schranz E."/>
            <person name="Heidstra R."/>
            <person name="Miyata K."/>
            <person name="Fedorova E."/>
            <person name="Kohlen W."/>
            <person name="Bisseling T."/>
            <person name="Smit S."/>
            <person name="Geurts R."/>
        </authorList>
    </citation>
    <scope>NUCLEOTIDE SEQUENCE [LARGE SCALE GENOMIC DNA]</scope>
    <source>
        <strain evidence="3">cv. WU1-14</strain>
    </source>
</reference>
<keyword evidence="3" id="KW-1185">Reference proteome</keyword>
<proteinExistence type="predicted"/>
<evidence type="ECO:0000256" key="1">
    <source>
        <dbReference type="SAM" id="Phobius"/>
    </source>
</evidence>
<keyword evidence="1" id="KW-0472">Membrane</keyword>
<sequence>RESVANLLSSDFFFFLIGLVIFFPCLSYFKSLVGISINP</sequence>
<dbReference type="AlphaFoldDB" id="A0A2P5A7S9"/>
<name>A0A2P5A7S9_PARAD</name>